<dbReference type="InterPro" id="IPR029033">
    <property type="entry name" value="His_PPase_superfam"/>
</dbReference>
<keyword evidence="2" id="KW-1185">Reference proteome</keyword>
<evidence type="ECO:0000313" key="2">
    <source>
        <dbReference type="Proteomes" id="UP000675781"/>
    </source>
</evidence>
<dbReference type="SUPFAM" id="SSF53254">
    <property type="entry name" value="Phosphoglycerate mutase-like"/>
    <property type="match status" value="1"/>
</dbReference>
<dbReference type="InterPro" id="IPR013078">
    <property type="entry name" value="His_Pase_superF_clade-1"/>
</dbReference>
<dbReference type="EMBL" id="JAGSOG010000351">
    <property type="protein sequence ID" value="MBR7838936.1"/>
    <property type="molecule type" value="Genomic_DNA"/>
</dbReference>
<name>A0A941EXA2_9ACTN</name>
<dbReference type="SMART" id="SM00855">
    <property type="entry name" value="PGAM"/>
    <property type="match status" value="1"/>
</dbReference>
<dbReference type="GO" id="GO:0016791">
    <property type="term" value="F:phosphatase activity"/>
    <property type="evidence" value="ECO:0007669"/>
    <property type="project" value="TreeGrafter"/>
</dbReference>
<dbReference type="Proteomes" id="UP000675781">
    <property type="component" value="Unassembled WGS sequence"/>
</dbReference>
<evidence type="ECO:0000313" key="1">
    <source>
        <dbReference type="EMBL" id="MBR7838936.1"/>
    </source>
</evidence>
<accession>A0A941EXA2</accession>
<dbReference type="RefSeq" id="WP_212533384.1">
    <property type="nucleotide sequence ID" value="NZ_JAGSOG010000351.1"/>
</dbReference>
<gene>
    <name evidence="1" type="ORF">KDL01_37055</name>
</gene>
<dbReference type="PANTHER" id="PTHR48100">
    <property type="entry name" value="BROAD-SPECIFICITY PHOSPHATASE YOR283W-RELATED"/>
    <property type="match status" value="1"/>
</dbReference>
<dbReference type="Gene3D" id="3.40.50.1240">
    <property type="entry name" value="Phosphoglycerate mutase-like"/>
    <property type="match status" value="1"/>
</dbReference>
<dbReference type="CDD" id="cd07067">
    <property type="entry name" value="HP_PGM_like"/>
    <property type="match status" value="1"/>
</dbReference>
<dbReference type="PANTHER" id="PTHR48100:SF1">
    <property type="entry name" value="HISTIDINE PHOSPHATASE FAMILY PROTEIN-RELATED"/>
    <property type="match status" value="1"/>
</dbReference>
<organism evidence="1 2">
    <name type="scientific">Actinospica durhamensis</name>
    <dbReference type="NCBI Taxonomy" id="1508375"/>
    <lineage>
        <taxon>Bacteria</taxon>
        <taxon>Bacillati</taxon>
        <taxon>Actinomycetota</taxon>
        <taxon>Actinomycetes</taxon>
        <taxon>Catenulisporales</taxon>
        <taxon>Actinospicaceae</taxon>
        <taxon>Actinospica</taxon>
    </lineage>
</organism>
<protein>
    <submittedName>
        <fullName evidence="1">Histidine phosphatase family protein</fullName>
    </submittedName>
</protein>
<reference evidence="1" key="1">
    <citation type="submission" date="2021-04" db="EMBL/GenBank/DDBJ databases">
        <title>Genome based classification of Actinospica acidithermotolerans sp. nov., an actinobacterium isolated from an Indonesian hot spring.</title>
        <authorList>
            <person name="Kusuma A.B."/>
            <person name="Putra K.E."/>
            <person name="Nafisah S."/>
            <person name="Loh J."/>
            <person name="Nouioui I."/>
            <person name="Goodfellow M."/>
        </authorList>
    </citation>
    <scope>NUCLEOTIDE SEQUENCE</scope>
    <source>
        <strain evidence="1">CSCA 57</strain>
    </source>
</reference>
<proteinExistence type="predicted"/>
<dbReference type="GO" id="GO:0005737">
    <property type="term" value="C:cytoplasm"/>
    <property type="evidence" value="ECO:0007669"/>
    <property type="project" value="TreeGrafter"/>
</dbReference>
<comment type="caution">
    <text evidence="1">The sequence shown here is derived from an EMBL/GenBank/DDBJ whole genome shotgun (WGS) entry which is preliminary data.</text>
</comment>
<sequence length="197" mass="20848">MDAGYVMSDNGSGTVLVHLIQHADKVRESGDPGITELGRRQAERAGEWARGAGLGRLYCSPLRRTRETAACVAAATGLEAVPDGRARERLNWDGPEGFEVFHAEWARTVLDRGYVPALRGDSSVAAAERLLELIVEVAREDTAAAIVTHGGVTADLLRTLLGDAGVDPGLLRDGVPSCAVTTLQVSGPRISLVRGPE</sequence>
<dbReference type="InterPro" id="IPR050275">
    <property type="entry name" value="PGM_Phosphatase"/>
</dbReference>
<dbReference type="AlphaFoldDB" id="A0A941EXA2"/>
<dbReference type="Pfam" id="PF00300">
    <property type="entry name" value="His_Phos_1"/>
    <property type="match status" value="1"/>
</dbReference>